<dbReference type="AlphaFoldDB" id="A0A166MA94"/>
<name>A0A166MA94_9AGAM</name>
<protein>
    <recommendedName>
        <fullName evidence="5">Glycoside hydrolase family 16 protein</fullName>
    </recommendedName>
</protein>
<keyword evidence="2" id="KW-0732">Signal</keyword>
<feature type="chain" id="PRO_5007877253" description="Glycoside hydrolase family 16 protein" evidence="2">
    <location>
        <begin position="18"/>
        <end position="252"/>
    </location>
</feature>
<dbReference type="EMBL" id="KV417530">
    <property type="protein sequence ID" value="KZP23793.1"/>
    <property type="molecule type" value="Genomic_DNA"/>
</dbReference>
<evidence type="ECO:0000256" key="2">
    <source>
        <dbReference type="SAM" id="SignalP"/>
    </source>
</evidence>
<sequence>MLSVLPTLALLTSYAAGSSIPPRTIAKRGLSDIVWQGGLANGTNGDRSAWDSRSPAQNGGAWDAKKPDLALDAPGQKVGYRLKADHANEAVLVLNNNTLMDAAYTGPADSTPTLQNFATIGDVAFTNSASDATSGDIWTNAAGFQPLDWVVSFDLTNGCSDTKTFNITTVDAKGAVNTTSAVNWISGVYVSRGAANVLPVNLTITWAEDPAASIAVTYYDSQALTYKLGTGPTQPSIVPPSIYSDIFWCDID</sequence>
<evidence type="ECO:0000256" key="1">
    <source>
        <dbReference type="SAM" id="MobiDB-lite"/>
    </source>
</evidence>
<evidence type="ECO:0000313" key="3">
    <source>
        <dbReference type="EMBL" id="KZP23793.1"/>
    </source>
</evidence>
<feature type="region of interest" description="Disordered" evidence="1">
    <location>
        <begin position="44"/>
        <end position="68"/>
    </location>
</feature>
<dbReference type="OrthoDB" id="2983621at2759"/>
<proteinExistence type="predicted"/>
<gene>
    <name evidence="3" type="ORF">FIBSPDRAFT_1042644</name>
</gene>
<accession>A0A166MA94</accession>
<evidence type="ECO:0008006" key="5">
    <source>
        <dbReference type="Google" id="ProtNLM"/>
    </source>
</evidence>
<reference evidence="3 4" key="1">
    <citation type="journal article" date="2016" name="Mol. Biol. Evol.">
        <title>Comparative Genomics of Early-Diverging Mushroom-Forming Fungi Provides Insights into the Origins of Lignocellulose Decay Capabilities.</title>
        <authorList>
            <person name="Nagy L.G."/>
            <person name="Riley R."/>
            <person name="Tritt A."/>
            <person name="Adam C."/>
            <person name="Daum C."/>
            <person name="Floudas D."/>
            <person name="Sun H."/>
            <person name="Yadav J.S."/>
            <person name="Pangilinan J."/>
            <person name="Larsson K.H."/>
            <person name="Matsuura K."/>
            <person name="Barry K."/>
            <person name="Labutti K."/>
            <person name="Kuo R."/>
            <person name="Ohm R.A."/>
            <person name="Bhattacharya S.S."/>
            <person name="Shirouzu T."/>
            <person name="Yoshinaga Y."/>
            <person name="Martin F.M."/>
            <person name="Grigoriev I.V."/>
            <person name="Hibbett D.S."/>
        </authorList>
    </citation>
    <scope>NUCLEOTIDE SEQUENCE [LARGE SCALE GENOMIC DNA]</scope>
    <source>
        <strain evidence="3 4">CBS 109695</strain>
    </source>
</reference>
<evidence type="ECO:0000313" key="4">
    <source>
        <dbReference type="Proteomes" id="UP000076532"/>
    </source>
</evidence>
<keyword evidence="4" id="KW-1185">Reference proteome</keyword>
<feature type="signal peptide" evidence="2">
    <location>
        <begin position="1"/>
        <end position="17"/>
    </location>
</feature>
<organism evidence="3 4">
    <name type="scientific">Athelia psychrophila</name>
    <dbReference type="NCBI Taxonomy" id="1759441"/>
    <lineage>
        <taxon>Eukaryota</taxon>
        <taxon>Fungi</taxon>
        <taxon>Dikarya</taxon>
        <taxon>Basidiomycota</taxon>
        <taxon>Agaricomycotina</taxon>
        <taxon>Agaricomycetes</taxon>
        <taxon>Agaricomycetidae</taxon>
        <taxon>Atheliales</taxon>
        <taxon>Atheliaceae</taxon>
        <taxon>Athelia</taxon>
    </lineage>
</organism>
<dbReference type="Proteomes" id="UP000076532">
    <property type="component" value="Unassembled WGS sequence"/>
</dbReference>